<protein>
    <recommendedName>
        <fullName evidence="5">RING-type domain-containing protein</fullName>
    </recommendedName>
</protein>
<dbReference type="PANTHER" id="PTHR14305">
    <property type="entry name" value="E3 UBIQUITIN-PROTEIN LIGASE CCNB1IP1"/>
    <property type="match status" value="1"/>
</dbReference>
<evidence type="ECO:0000259" key="5">
    <source>
        <dbReference type="PROSITE" id="PS50089"/>
    </source>
</evidence>
<keyword evidence="1" id="KW-0479">Metal-binding</keyword>
<name>A0A4P9YS59_9FUNG</name>
<evidence type="ECO:0000313" key="6">
    <source>
        <dbReference type="EMBL" id="RKP22753.1"/>
    </source>
</evidence>
<dbReference type="AlphaFoldDB" id="A0A4P9YS59"/>
<organism evidence="6 7">
    <name type="scientific">Syncephalis pseudoplumigaleata</name>
    <dbReference type="NCBI Taxonomy" id="1712513"/>
    <lineage>
        <taxon>Eukaryota</taxon>
        <taxon>Fungi</taxon>
        <taxon>Fungi incertae sedis</taxon>
        <taxon>Zoopagomycota</taxon>
        <taxon>Zoopagomycotina</taxon>
        <taxon>Zoopagomycetes</taxon>
        <taxon>Zoopagales</taxon>
        <taxon>Piptocephalidaceae</taxon>
        <taxon>Syncephalis</taxon>
    </lineage>
</organism>
<dbReference type="PROSITE" id="PS50089">
    <property type="entry name" value="ZF_RING_2"/>
    <property type="match status" value="1"/>
</dbReference>
<dbReference type="Pfam" id="PF14634">
    <property type="entry name" value="zf-RING_5"/>
    <property type="match status" value="1"/>
</dbReference>
<feature type="domain" description="RING-type" evidence="5">
    <location>
        <begin position="12"/>
        <end position="52"/>
    </location>
</feature>
<dbReference type="InterPro" id="IPR001841">
    <property type="entry name" value="Znf_RING"/>
</dbReference>
<dbReference type="InterPro" id="IPR042448">
    <property type="entry name" value="CCNB1IP1"/>
</dbReference>
<evidence type="ECO:0000256" key="1">
    <source>
        <dbReference type="ARBA" id="ARBA00022723"/>
    </source>
</evidence>
<feature type="non-terminal residue" evidence="6">
    <location>
        <position position="138"/>
    </location>
</feature>
<keyword evidence="3" id="KW-0862">Zinc</keyword>
<dbReference type="Proteomes" id="UP000278143">
    <property type="component" value="Unassembled WGS sequence"/>
</dbReference>
<dbReference type="GO" id="GO:0000795">
    <property type="term" value="C:synaptonemal complex"/>
    <property type="evidence" value="ECO:0007669"/>
    <property type="project" value="InterPro"/>
</dbReference>
<reference evidence="7" key="1">
    <citation type="journal article" date="2018" name="Nat. Microbiol.">
        <title>Leveraging single-cell genomics to expand the fungal tree of life.</title>
        <authorList>
            <person name="Ahrendt S.R."/>
            <person name="Quandt C.A."/>
            <person name="Ciobanu D."/>
            <person name="Clum A."/>
            <person name="Salamov A."/>
            <person name="Andreopoulos B."/>
            <person name="Cheng J.F."/>
            <person name="Woyke T."/>
            <person name="Pelin A."/>
            <person name="Henrissat B."/>
            <person name="Reynolds N.K."/>
            <person name="Benny G.L."/>
            <person name="Smith M.E."/>
            <person name="James T.Y."/>
            <person name="Grigoriev I.V."/>
        </authorList>
    </citation>
    <scope>NUCLEOTIDE SEQUENCE [LARGE SCALE GENOMIC DNA]</scope>
    <source>
        <strain evidence="7">Benny S71-1</strain>
    </source>
</reference>
<gene>
    <name evidence="6" type="ORF">SYNPS1DRAFT_1724</name>
</gene>
<evidence type="ECO:0000313" key="7">
    <source>
        <dbReference type="Proteomes" id="UP000278143"/>
    </source>
</evidence>
<dbReference type="GO" id="GO:0007131">
    <property type="term" value="P:reciprocal meiotic recombination"/>
    <property type="evidence" value="ECO:0007669"/>
    <property type="project" value="InterPro"/>
</dbReference>
<dbReference type="GO" id="GO:0061630">
    <property type="term" value="F:ubiquitin protein ligase activity"/>
    <property type="evidence" value="ECO:0007669"/>
    <property type="project" value="InterPro"/>
</dbReference>
<keyword evidence="7" id="KW-1185">Reference proteome</keyword>
<dbReference type="PROSITE" id="PS00518">
    <property type="entry name" value="ZF_RING_1"/>
    <property type="match status" value="1"/>
</dbReference>
<dbReference type="SUPFAM" id="SSF57850">
    <property type="entry name" value="RING/U-box"/>
    <property type="match status" value="1"/>
</dbReference>
<dbReference type="InterPro" id="IPR013083">
    <property type="entry name" value="Znf_RING/FYVE/PHD"/>
</dbReference>
<dbReference type="EMBL" id="KZ991711">
    <property type="protein sequence ID" value="RKP22753.1"/>
    <property type="molecule type" value="Genomic_DNA"/>
</dbReference>
<evidence type="ECO:0000256" key="3">
    <source>
        <dbReference type="ARBA" id="ARBA00022833"/>
    </source>
</evidence>
<evidence type="ECO:0000256" key="4">
    <source>
        <dbReference type="PROSITE-ProRule" id="PRU00175"/>
    </source>
</evidence>
<dbReference type="Gene3D" id="3.30.40.10">
    <property type="entry name" value="Zinc/RING finger domain, C3HC4 (zinc finger)"/>
    <property type="match status" value="1"/>
</dbReference>
<dbReference type="GO" id="GO:0008270">
    <property type="term" value="F:zinc ion binding"/>
    <property type="evidence" value="ECO:0007669"/>
    <property type="project" value="UniProtKB-KW"/>
</dbReference>
<dbReference type="InterPro" id="IPR017907">
    <property type="entry name" value="Znf_RING_CS"/>
</dbReference>
<sequence>MDAELRCNNGQCRKPLGGTDASQACVTTCSHVFCVPCADNAFGISLLCPLCQTSLTANNDIVLVELNPTEDYNCRSLILARWQSVLAGQRPDVIADVCQRALSFWNYQMTQELSYQEMMRRAQENRHRQLEEQMKTTI</sequence>
<dbReference type="OrthoDB" id="441210at2759"/>
<accession>A0A4P9YS59</accession>
<dbReference type="PANTHER" id="PTHR14305:SF0">
    <property type="entry name" value="E3 UBIQUITIN-PROTEIN LIGASE CCNB1IP1"/>
    <property type="match status" value="1"/>
</dbReference>
<evidence type="ECO:0000256" key="2">
    <source>
        <dbReference type="ARBA" id="ARBA00022771"/>
    </source>
</evidence>
<keyword evidence="2 4" id="KW-0863">Zinc-finger</keyword>
<proteinExistence type="predicted"/>